<gene>
    <name evidence="1" type="ORF">MUN76_05825</name>
</gene>
<sequence>MPLFAPLYTVGAETADVAWATIEYDTDPSRVAGVLPRGLTPSPDGRVACWIARFDTTEFRSGGQIVERRAPFWQGGMCVRTAEGESGSAFAISAFIDGGLNAGIMGREVLGMPKKQVRRVQVHTHAGAAHAEIVNSEGEALLNFRADLQEKASSAPVFPTWMRTHRTIKAIPSADGKGWDVLKRVKSEWEYESICITGWGVGTMEWARSENDPLDYFPATGLGRIVLGRGRLSIGLGVNEADFLKH</sequence>
<reference evidence="1 2" key="1">
    <citation type="submission" date="2022-04" db="EMBL/GenBank/DDBJ databases">
        <title>Leucobacter sp. isolated from rhizosphere of onion.</title>
        <authorList>
            <person name="Won M."/>
            <person name="Lee C.-M."/>
            <person name="Woen H.-Y."/>
            <person name="Kwon S.-W."/>
        </authorList>
    </citation>
    <scope>NUCLEOTIDE SEQUENCE [LARGE SCALE GENOMIC DNA]</scope>
    <source>
        <strain evidence="1 2">H25R-14</strain>
    </source>
</reference>
<dbReference type="Proteomes" id="UP000831775">
    <property type="component" value="Chromosome"/>
</dbReference>
<dbReference type="EMBL" id="CP095043">
    <property type="protein sequence ID" value="UOQ61486.1"/>
    <property type="molecule type" value="Genomic_DNA"/>
</dbReference>
<name>A0ABY4FZ26_9MICO</name>
<accession>A0ABY4FZ26</accession>
<proteinExistence type="predicted"/>
<dbReference type="Gene3D" id="2.40.400.10">
    <property type="entry name" value="Acetoacetate decarboxylase-like"/>
    <property type="match status" value="1"/>
</dbReference>
<keyword evidence="2" id="KW-1185">Reference proteome</keyword>
<dbReference type="InterPro" id="IPR010451">
    <property type="entry name" value="Acetoacetate_decarboxylase"/>
</dbReference>
<evidence type="ECO:0000313" key="1">
    <source>
        <dbReference type="EMBL" id="UOQ61486.1"/>
    </source>
</evidence>
<protein>
    <submittedName>
        <fullName evidence="1">Acetoacetate decarboxylase family protein</fullName>
    </submittedName>
</protein>
<dbReference type="Pfam" id="PF06314">
    <property type="entry name" value="ADC"/>
    <property type="match status" value="1"/>
</dbReference>
<dbReference type="SUPFAM" id="SSF160104">
    <property type="entry name" value="Acetoacetate decarboxylase-like"/>
    <property type="match status" value="1"/>
</dbReference>
<dbReference type="InterPro" id="IPR023375">
    <property type="entry name" value="ADC_dom_sf"/>
</dbReference>
<organism evidence="1 2">
    <name type="scientific">Leucobacter rhizosphaerae</name>
    <dbReference type="NCBI Taxonomy" id="2932245"/>
    <lineage>
        <taxon>Bacteria</taxon>
        <taxon>Bacillati</taxon>
        <taxon>Actinomycetota</taxon>
        <taxon>Actinomycetes</taxon>
        <taxon>Micrococcales</taxon>
        <taxon>Microbacteriaceae</taxon>
        <taxon>Leucobacter</taxon>
    </lineage>
</organism>
<dbReference type="RefSeq" id="WP_244687985.1">
    <property type="nucleotide sequence ID" value="NZ_CP095043.1"/>
</dbReference>
<evidence type="ECO:0000313" key="2">
    <source>
        <dbReference type="Proteomes" id="UP000831775"/>
    </source>
</evidence>